<keyword evidence="5" id="KW-1185">Reference proteome</keyword>
<dbReference type="PROSITE" id="PS51257">
    <property type="entry name" value="PROKAR_LIPOPROTEIN"/>
    <property type="match status" value="1"/>
</dbReference>
<dbReference type="InterPro" id="IPR015943">
    <property type="entry name" value="WD40/YVTN_repeat-like_dom_sf"/>
</dbReference>
<accession>A0ABT0YNP1</accession>
<feature type="compositionally biased region" description="Gly residues" evidence="1">
    <location>
        <begin position="26"/>
        <end position="42"/>
    </location>
</feature>
<proteinExistence type="predicted"/>
<evidence type="ECO:0000256" key="2">
    <source>
        <dbReference type="SAM" id="SignalP"/>
    </source>
</evidence>
<evidence type="ECO:0000313" key="5">
    <source>
        <dbReference type="Proteomes" id="UP001165541"/>
    </source>
</evidence>
<protein>
    <submittedName>
        <fullName evidence="4">InlB B-repeat-containing protein</fullName>
    </submittedName>
</protein>
<gene>
    <name evidence="4" type="ORF">M8A51_12435</name>
</gene>
<organism evidence="4 5">
    <name type="scientific">Caldimonas mangrovi</name>
    <dbReference type="NCBI Taxonomy" id="2944811"/>
    <lineage>
        <taxon>Bacteria</taxon>
        <taxon>Pseudomonadati</taxon>
        <taxon>Pseudomonadota</taxon>
        <taxon>Betaproteobacteria</taxon>
        <taxon>Burkholderiales</taxon>
        <taxon>Sphaerotilaceae</taxon>
        <taxon>Caldimonas</taxon>
    </lineage>
</organism>
<evidence type="ECO:0000256" key="1">
    <source>
        <dbReference type="SAM" id="MobiDB-lite"/>
    </source>
</evidence>
<evidence type="ECO:0000259" key="3">
    <source>
        <dbReference type="Pfam" id="PF18998"/>
    </source>
</evidence>
<feature type="chain" id="PRO_5047096650" evidence="2">
    <location>
        <begin position="19"/>
        <end position="605"/>
    </location>
</feature>
<feature type="domain" description="Bacterial repeat" evidence="3">
    <location>
        <begin position="68"/>
        <end position="127"/>
    </location>
</feature>
<name>A0ABT0YNP1_9BURK</name>
<feature type="region of interest" description="Disordered" evidence="1">
    <location>
        <begin position="26"/>
        <end position="48"/>
    </location>
</feature>
<reference evidence="4" key="1">
    <citation type="submission" date="2022-05" db="EMBL/GenBank/DDBJ databases">
        <title>Schlegelella sp. nov., isolated from mangrove soil.</title>
        <authorList>
            <person name="Liu Y."/>
            <person name="Ge X."/>
            <person name="Liu W."/>
        </authorList>
    </citation>
    <scope>NUCLEOTIDE SEQUENCE</scope>
    <source>
        <strain evidence="4">S2-27</strain>
    </source>
</reference>
<dbReference type="RefSeq" id="WP_251778778.1">
    <property type="nucleotide sequence ID" value="NZ_JAMKFE010000006.1"/>
</dbReference>
<feature type="signal peptide" evidence="2">
    <location>
        <begin position="1"/>
        <end position="18"/>
    </location>
</feature>
<dbReference type="Pfam" id="PF18998">
    <property type="entry name" value="Flg_new_2"/>
    <property type="match status" value="2"/>
</dbReference>
<feature type="domain" description="Bacterial repeat" evidence="3">
    <location>
        <begin position="157"/>
        <end position="209"/>
    </location>
</feature>
<dbReference type="SUPFAM" id="SSF82171">
    <property type="entry name" value="DPP6 N-terminal domain-like"/>
    <property type="match status" value="1"/>
</dbReference>
<comment type="caution">
    <text evidence="4">The sequence shown here is derived from an EMBL/GenBank/DDBJ whole genome shotgun (WGS) entry which is preliminary data.</text>
</comment>
<dbReference type="Gene3D" id="2.130.10.10">
    <property type="entry name" value="YVTN repeat-like/Quinoprotein amine dehydrogenase"/>
    <property type="match status" value="1"/>
</dbReference>
<evidence type="ECO:0000313" key="4">
    <source>
        <dbReference type="EMBL" id="MCM5680337.1"/>
    </source>
</evidence>
<dbReference type="EMBL" id="JAMKFE010000006">
    <property type="protein sequence ID" value="MCM5680337.1"/>
    <property type="molecule type" value="Genomic_DNA"/>
</dbReference>
<dbReference type="Proteomes" id="UP001165541">
    <property type="component" value="Unassembled WGS sequence"/>
</dbReference>
<dbReference type="InterPro" id="IPR044060">
    <property type="entry name" value="Bacterial_rp_domain"/>
</dbReference>
<keyword evidence="2" id="KW-0732">Signal</keyword>
<sequence length="605" mass="63715">MTSVLRLGSLAALMMALAACGGGGGGSSNTGNEGPAGGGNGGTETTTLQIGVTGSGAVSSQPSGIACGNDCSESFTVGTEVTLSANPAAGYQFSGWSGSGVSCSDGSTSCTIELAAASTVTATFTPVAADTVALNLQRSGTGTVLSSPSGINCGSDCSESYAKDTQVTLTAAAGSGYTFAGWDGVCTGTNATCTVTLSQARTISAIFVAAPAVSACNGFYAADFTPVSGTATQSILSSSRPVKGRAFADPTYRTCIVRVTDHAAEAPSGFARNDYSRRQAFNADASKLLVYALDGHWHLYDANSYAHVRQLNGPAADAEPQWHPTDPNLLYYLPTNGGMVVNELNVSTNTSRVVGNFAGRLPWSNVARLWTKSEGSPSADARYWAFMAETSSFAPLGIVVWDRVTDTIVSTLNNSDRPDHLSMSASGNYVVVSWLNRVVAYDRNLRNPRTIQGSSEHSDIALDGNGDDLYVSVDYQSNEGMVFMINLRTGTRTDLFPTYLAGTATAMHFSGKAFKKPGWVLVSTYANYGGALQWLHRKIFAVQLAANPKIYQLAHTHVVDNGYWTEPQASVSRDFTKILFTSNWEVNTGNDLDAYMIELPKDALK</sequence>